<keyword evidence="3" id="KW-1185">Reference proteome</keyword>
<evidence type="ECO:0000313" key="2">
    <source>
        <dbReference type="EMBL" id="CAC5403388.1"/>
    </source>
</evidence>
<evidence type="ECO:0000313" key="3">
    <source>
        <dbReference type="Proteomes" id="UP000507470"/>
    </source>
</evidence>
<feature type="region of interest" description="Disordered" evidence="1">
    <location>
        <begin position="69"/>
        <end position="90"/>
    </location>
</feature>
<accession>A0A6J8D3U5</accession>
<reference evidence="2 3" key="1">
    <citation type="submission" date="2020-06" db="EMBL/GenBank/DDBJ databases">
        <authorList>
            <person name="Li R."/>
            <person name="Bekaert M."/>
        </authorList>
    </citation>
    <scope>NUCLEOTIDE SEQUENCE [LARGE SCALE GENOMIC DNA]</scope>
    <source>
        <strain evidence="3">wild</strain>
    </source>
</reference>
<organism evidence="2 3">
    <name type="scientific">Mytilus coruscus</name>
    <name type="common">Sea mussel</name>
    <dbReference type="NCBI Taxonomy" id="42192"/>
    <lineage>
        <taxon>Eukaryota</taxon>
        <taxon>Metazoa</taxon>
        <taxon>Spiralia</taxon>
        <taxon>Lophotrochozoa</taxon>
        <taxon>Mollusca</taxon>
        <taxon>Bivalvia</taxon>
        <taxon>Autobranchia</taxon>
        <taxon>Pteriomorphia</taxon>
        <taxon>Mytilida</taxon>
        <taxon>Mytiloidea</taxon>
        <taxon>Mytilidae</taxon>
        <taxon>Mytilinae</taxon>
        <taxon>Mytilus</taxon>
    </lineage>
</organism>
<dbReference type="AlphaFoldDB" id="A0A6J8D3U5"/>
<protein>
    <submittedName>
        <fullName evidence="2">Uncharacterized protein</fullName>
    </submittedName>
</protein>
<name>A0A6J8D3U5_MYTCO</name>
<dbReference type="EMBL" id="CACVKT020006755">
    <property type="protein sequence ID" value="CAC5403388.1"/>
    <property type="molecule type" value="Genomic_DNA"/>
</dbReference>
<dbReference type="Proteomes" id="UP000507470">
    <property type="component" value="Unassembled WGS sequence"/>
</dbReference>
<proteinExistence type="predicted"/>
<sequence length="150" mass="17036">MSGSWEQYIKQYIYVPGGRDEPLVEKFTLFNSIKKLQLSDVNERVPVQELTFNLQREQARLFGLGSSCSSGRRYRSSSAIGPDNKKKKSKRGWTLQFFCLSSVNQENIPKSSEKQILNKTDLGLTKITLFQGETESEVTDKLMSEEGTLS</sequence>
<evidence type="ECO:0000256" key="1">
    <source>
        <dbReference type="SAM" id="MobiDB-lite"/>
    </source>
</evidence>
<gene>
    <name evidence="2" type="ORF">MCOR_37287</name>
</gene>